<accession>A0A1I0TEK1</accession>
<dbReference type="SUPFAM" id="SSF53927">
    <property type="entry name" value="Cytidine deaminase-like"/>
    <property type="match status" value="1"/>
</dbReference>
<protein>
    <submittedName>
        <fullName evidence="2">tRNA(Arg) A34 adenosine deaminase TadA</fullName>
    </submittedName>
</protein>
<dbReference type="Gene3D" id="3.40.140.10">
    <property type="entry name" value="Cytidine Deaminase, domain 2"/>
    <property type="match status" value="1"/>
</dbReference>
<dbReference type="EMBL" id="FOJN01000006">
    <property type="protein sequence ID" value="SFA50202.1"/>
    <property type="molecule type" value="Genomic_DNA"/>
</dbReference>
<feature type="domain" description="CMP/dCMP-type deaminase" evidence="1">
    <location>
        <begin position="5"/>
        <end position="116"/>
    </location>
</feature>
<dbReference type="Pfam" id="PF00383">
    <property type="entry name" value="dCMP_cyt_deam_1"/>
    <property type="match status" value="1"/>
</dbReference>
<sequence length="159" mass="16841">MTPTADDLVLLRRCVALAREALDAGDEPFGSVLVGADGTVLFEDRNRVSGGNRTLHPEFTITQWATDHLTPAERAASTVYTSGEHCAMCSAAHAWVGLGRIVYAVSGAQLGAWQREWGVPAAPVTPLSIQQVAPGLEVDGPADELVPVMRELHGQGASR</sequence>
<dbReference type="GO" id="GO:0003824">
    <property type="term" value="F:catalytic activity"/>
    <property type="evidence" value="ECO:0007669"/>
    <property type="project" value="InterPro"/>
</dbReference>
<dbReference type="InterPro" id="IPR016193">
    <property type="entry name" value="Cytidine_deaminase-like"/>
</dbReference>
<dbReference type="PROSITE" id="PS51747">
    <property type="entry name" value="CYT_DCMP_DEAMINASES_2"/>
    <property type="match status" value="1"/>
</dbReference>
<reference evidence="2 3" key="1">
    <citation type="submission" date="2016-10" db="EMBL/GenBank/DDBJ databases">
        <authorList>
            <person name="de Groot N.N."/>
        </authorList>
    </citation>
    <scope>NUCLEOTIDE SEQUENCE [LARGE SCALE GENOMIC DNA]</scope>
    <source>
        <strain evidence="2 3">DSM 44908</strain>
    </source>
</reference>
<dbReference type="GeneID" id="85485733"/>
<evidence type="ECO:0000259" key="1">
    <source>
        <dbReference type="PROSITE" id="PS51747"/>
    </source>
</evidence>
<evidence type="ECO:0000313" key="3">
    <source>
        <dbReference type="Proteomes" id="UP000182054"/>
    </source>
</evidence>
<dbReference type="PANTHER" id="PTHR11079:SF179">
    <property type="entry name" value="TRNA(ADENINE(34)) DEAMINASE, CHLOROPLASTIC"/>
    <property type="match status" value="1"/>
</dbReference>
<evidence type="ECO:0000313" key="2">
    <source>
        <dbReference type="EMBL" id="SFA50202.1"/>
    </source>
</evidence>
<dbReference type="Proteomes" id="UP000182054">
    <property type="component" value="Unassembled WGS sequence"/>
</dbReference>
<dbReference type="OrthoDB" id="9802676at2"/>
<dbReference type="AlphaFoldDB" id="A0A1I0TEK1"/>
<gene>
    <name evidence="2" type="ORF">SAMN05444374_10612</name>
</gene>
<proteinExistence type="predicted"/>
<dbReference type="InterPro" id="IPR002125">
    <property type="entry name" value="CMP_dCMP_dom"/>
</dbReference>
<organism evidence="2 3">
    <name type="scientific">Rhodococcoides kroppenstedtii</name>
    <dbReference type="NCBI Taxonomy" id="293050"/>
    <lineage>
        <taxon>Bacteria</taxon>
        <taxon>Bacillati</taxon>
        <taxon>Actinomycetota</taxon>
        <taxon>Actinomycetes</taxon>
        <taxon>Mycobacteriales</taxon>
        <taxon>Nocardiaceae</taxon>
        <taxon>Rhodococcoides</taxon>
    </lineage>
</organism>
<dbReference type="CDD" id="cd01285">
    <property type="entry name" value="nucleoside_deaminase"/>
    <property type="match status" value="1"/>
</dbReference>
<name>A0A1I0TEK1_9NOCA</name>
<dbReference type="PANTHER" id="PTHR11079">
    <property type="entry name" value="CYTOSINE DEAMINASE FAMILY MEMBER"/>
    <property type="match status" value="1"/>
</dbReference>
<dbReference type="RefSeq" id="WP_068364111.1">
    <property type="nucleotide sequence ID" value="NZ_FOJN01000006.1"/>
</dbReference>